<dbReference type="PROSITE" id="PS51819">
    <property type="entry name" value="VOC"/>
    <property type="match status" value="1"/>
</dbReference>
<accession>A0AAE8W1E0</accession>
<dbReference type="RefSeq" id="WP_141582940.1">
    <property type="nucleotide sequence ID" value="NZ_SPAZ01000160.1"/>
</dbReference>
<dbReference type="AlphaFoldDB" id="A0AAE8W1E0"/>
<dbReference type="SUPFAM" id="SSF54593">
    <property type="entry name" value="Glyoxalase/Bleomycin resistance protein/Dihydroxybiphenyl dioxygenase"/>
    <property type="match status" value="1"/>
</dbReference>
<dbReference type="PANTHER" id="PTHR36113:SF1">
    <property type="entry name" value="GLYOXALASE_BLEOMYCIN RESISTANCE PROTEIN_DIOXYGENASE"/>
    <property type="match status" value="1"/>
</dbReference>
<organism evidence="2 3">
    <name type="scientific">Streptomyces ipomoeae</name>
    <dbReference type="NCBI Taxonomy" id="103232"/>
    <lineage>
        <taxon>Bacteria</taxon>
        <taxon>Bacillati</taxon>
        <taxon>Actinomycetota</taxon>
        <taxon>Actinomycetes</taxon>
        <taxon>Kitasatosporales</taxon>
        <taxon>Streptomycetaceae</taxon>
        <taxon>Streptomyces</taxon>
    </lineage>
</organism>
<evidence type="ECO:0000313" key="2">
    <source>
        <dbReference type="EMBL" id="TQE32933.1"/>
    </source>
</evidence>
<dbReference type="Gene3D" id="3.10.180.10">
    <property type="entry name" value="2,3-Dihydroxybiphenyl 1,2-Dioxygenase, domain 1"/>
    <property type="match status" value="1"/>
</dbReference>
<gene>
    <name evidence="2" type="ORF">Sipo8835_18865</name>
</gene>
<evidence type="ECO:0000259" key="1">
    <source>
        <dbReference type="PROSITE" id="PS51819"/>
    </source>
</evidence>
<dbReference type="EMBL" id="SPAZ01000160">
    <property type="protein sequence ID" value="TQE32933.1"/>
    <property type="molecule type" value="Genomic_DNA"/>
</dbReference>
<comment type="caution">
    <text evidence="2">The sequence shown here is derived from an EMBL/GenBank/DDBJ whole genome shotgun (WGS) entry which is preliminary data.</text>
</comment>
<proteinExistence type="predicted"/>
<protein>
    <submittedName>
        <fullName evidence="2">VOC family protein</fullName>
    </submittedName>
</protein>
<name>A0AAE8W1E0_9ACTN</name>
<reference evidence="2 3" key="1">
    <citation type="submission" date="2019-03" db="EMBL/GenBank/DDBJ databases">
        <title>Comparative genomic analyses of the sweetpotato soil rot pathogen, Streptomyces ipomoeae.</title>
        <authorList>
            <person name="Ruschel Soares N."/>
            <person name="Badger J.H."/>
            <person name="Huguet-Tapia J.C."/>
            <person name="Clark C.A."/>
            <person name="Pettis G.S."/>
        </authorList>
    </citation>
    <scope>NUCLEOTIDE SEQUENCE [LARGE SCALE GENOMIC DNA]</scope>
    <source>
        <strain evidence="2 3">88-35</strain>
    </source>
</reference>
<dbReference type="InterPro" id="IPR004360">
    <property type="entry name" value="Glyas_Fos-R_dOase_dom"/>
</dbReference>
<dbReference type="PANTHER" id="PTHR36113">
    <property type="entry name" value="LYASE, PUTATIVE-RELATED-RELATED"/>
    <property type="match status" value="1"/>
</dbReference>
<evidence type="ECO:0000313" key="3">
    <source>
        <dbReference type="Proteomes" id="UP000318720"/>
    </source>
</evidence>
<dbReference type="Pfam" id="PF00903">
    <property type="entry name" value="Glyoxalase"/>
    <property type="match status" value="1"/>
</dbReference>
<dbReference type="InterPro" id="IPR037523">
    <property type="entry name" value="VOC_core"/>
</dbReference>
<sequence>MTTAVRPQLTHMGINVYDIKKMEEFYTGVLGLVVTDRGQGKNFKADLVFMSVDPSTHHQVALASGRDPDSPKSTINQISFHLETLDDLRVMYRRVKAYGVRALKPLNHGVSWSVYFFDPEGNTVELYVDSPWYISQPHGDLFDPELPTEQILADTLQMCRHDPKFMPIEQFRDSVRAQLAAKEGKFTS</sequence>
<feature type="domain" description="VOC" evidence="1">
    <location>
        <begin position="8"/>
        <end position="129"/>
    </location>
</feature>
<dbReference type="InterPro" id="IPR051332">
    <property type="entry name" value="Fosfomycin_Res_Enzymes"/>
</dbReference>
<dbReference type="InterPro" id="IPR029068">
    <property type="entry name" value="Glyas_Bleomycin-R_OHBP_Dase"/>
</dbReference>
<dbReference type="Proteomes" id="UP000318720">
    <property type="component" value="Unassembled WGS sequence"/>
</dbReference>